<dbReference type="Gene3D" id="3.40.50.720">
    <property type="entry name" value="NAD(P)-binding Rossmann-like Domain"/>
    <property type="match status" value="1"/>
</dbReference>
<feature type="domain" description="RNA polymerase Rpb4/RPC9 core" evidence="8">
    <location>
        <begin position="364"/>
        <end position="453"/>
    </location>
</feature>
<evidence type="ECO:0000256" key="1">
    <source>
        <dbReference type="ARBA" id="ARBA00010460"/>
    </source>
</evidence>
<dbReference type="InterPro" id="IPR005574">
    <property type="entry name" value="Rpb4/RPC9"/>
</dbReference>
<dbReference type="InterPro" id="IPR045010">
    <property type="entry name" value="MDR_fam"/>
</dbReference>
<keyword evidence="10" id="KW-1185">Reference proteome</keyword>
<sequence>MDQEPRRFISYVEYWREHTTNFFRGDDYTAEDWWKIAQRGKILKRLLAQSSLELSRSSTMQEGTSTDGNERIVFVKRPGENSPPSVDCFHCESCHDPTASDLGPGQCLVRTLYLSVDPAQRCRMNSSTGVDYLAPYEPGELVDGLEGVGVVEITGENSSLMSGDIVTSCAHLWPWTKRFIADCSDLVKVHLPDGFSPSVILSCVGISGMTSLLGIRKKAAIDRSRHQTIVISGAAGSCGTLAGQIARLEGCTRVIGICGTEEKCRILVSEFGFDGAINYRAEAISDALSSLAPDGVDIYFDNVGGFISDAVIQNMNHGGRIVLCGQISVYNTDLPYPPPIPEQTAEIIRSKNIQRDRFVVLAYKDEMDAAVAQLSQWLQENKLKKQEDKKSKNDRSKHLSTVMYETTKYLKRTPAADQSVEAIEKLIRDVAPYKLTAAETMQLINLRPSTTTE</sequence>
<feature type="non-terminal residue" evidence="9">
    <location>
        <position position="453"/>
    </location>
</feature>
<dbReference type="Pfam" id="PF16884">
    <property type="entry name" value="ADH_N_2"/>
    <property type="match status" value="1"/>
</dbReference>
<reference evidence="9 10" key="1">
    <citation type="submission" date="2019-10" db="EMBL/GenBank/DDBJ databases">
        <title>Assembly and Annotation for the nematode Trichostrongylus colubriformis.</title>
        <authorList>
            <person name="Martin J."/>
        </authorList>
    </citation>
    <scope>NUCLEOTIDE SEQUENCE [LARGE SCALE GENOMIC DNA]</scope>
    <source>
        <strain evidence="9">G859</strain>
        <tissue evidence="9">Whole worm</tissue>
    </source>
</reference>
<dbReference type="PANTHER" id="PTHR43205:SF5">
    <property type="entry name" value="PROSTAGLANDIN REDUCTASE 2"/>
    <property type="match status" value="1"/>
</dbReference>
<organism evidence="9 10">
    <name type="scientific">Trichostrongylus colubriformis</name>
    <name type="common">Black scour worm</name>
    <dbReference type="NCBI Taxonomy" id="6319"/>
    <lineage>
        <taxon>Eukaryota</taxon>
        <taxon>Metazoa</taxon>
        <taxon>Ecdysozoa</taxon>
        <taxon>Nematoda</taxon>
        <taxon>Chromadorea</taxon>
        <taxon>Rhabditida</taxon>
        <taxon>Rhabditina</taxon>
        <taxon>Rhabditomorpha</taxon>
        <taxon>Strongyloidea</taxon>
        <taxon>Trichostrongylidae</taxon>
        <taxon>Trichostrongylus</taxon>
    </lineage>
</organism>
<comment type="catalytic activity">
    <reaction evidence="6">
        <text>13,14-dihydro-15-oxo-PGF2alpha + NADP(+) = 15-oxoprostaglandin F2alpha + NADPH + H(+)</text>
        <dbReference type="Rhea" id="RHEA:50588"/>
        <dbReference type="ChEBI" id="CHEBI:15378"/>
        <dbReference type="ChEBI" id="CHEBI:57783"/>
        <dbReference type="ChEBI" id="CHEBI:58349"/>
        <dbReference type="ChEBI" id="CHEBI:133374"/>
        <dbReference type="ChEBI" id="CHEBI:133409"/>
    </reaction>
    <physiologicalReaction direction="right-to-left" evidence="6">
        <dbReference type="Rhea" id="RHEA:50590"/>
    </physiologicalReaction>
</comment>
<gene>
    <name evidence="9" type="ORF">GCK32_010970</name>
</gene>
<proteinExistence type="inferred from homology"/>
<evidence type="ECO:0000313" key="10">
    <source>
        <dbReference type="Proteomes" id="UP001331761"/>
    </source>
</evidence>
<evidence type="ECO:0000256" key="5">
    <source>
        <dbReference type="ARBA" id="ARBA00047878"/>
    </source>
</evidence>
<dbReference type="InterPro" id="IPR013149">
    <property type="entry name" value="ADH-like_C"/>
</dbReference>
<dbReference type="InterPro" id="IPR006590">
    <property type="entry name" value="RNA_pol_Rpb4/RPC9_core"/>
</dbReference>
<dbReference type="GO" id="GO:0047522">
    <property type="term" value="F:15-oxoprostaglandin 13-reductase [NAD(P)+] activity"/>
    <property type="evidence" value="ECO:0007669"/>
    <property type="project" value="UniProtKB-EC"/>
</dbReference>
<dbReference type="GO" id="GO:0006352">
    <property type="term" value="P:DNA-templated transcription initiation"/>
    <property type="evidence" value="ECO:0007669"/>
    <property type="project" value="InterPro"/>
</dbReference>
<dbReference type="GO" id="GO:0006693">
    <property type="term" value="P:prostaglandin metabolic process"/>
    <property type="evidence" value="ECO:0007669"/>
    <property type="project" value="TreeGrafter"/>
</dbReference>
<evidence type="ECO:0000256" key="6">
    <source>
        <dbReference type="ARBA" id="ARBA00048290"/>
    </source>
</evidence>
<dbReference type="Gene3D" id="3.90.180.10">
    <property type="entry name" value="Medium-chain alcohol dehydrogenases, catalytic domain"/>
    <property type="match status" value="1"/>
</dbReference>
<name>A0AAN8EV68_TRICO</name>
<dbReference type="GO" id="GO:0030880">
    <property type="term" value="C:RNA polymerase complex"/>
    <property type="evidence" value="ECO:0007669"/>
    <property type="project" value="InterPro"/>
</dbReference>
<comment type="similarity">
    <text evidence="1">Belongs to the NADP-dependent oxidoreductase L4BD family.</text>
</comment>
<dbReference type="Pfam" id="PF03874">
    <property type="entry name" value="RNA_pol_Rpb4"/>
    <property type="match status" value="1"/>
</dbReference>
<dbReference type="InterPro" id="IPR010997">
    <property type="entry name" value="HRDC-like_sf"/>
</dbReference>
<evidence type="ECO:0000313" key="9">
    <source>
        <dbReference type="EMBL" id="KAK5967376.1"/>
    </source>
</evidence>
<dbReference type="AlphaFoldDB" id="A0AAN8EV68"/>
<dbReference type="InterPro" id="IPR041694">
    <property type="entry name" value="ADH_N_2"/>
</dbReference>
<dbReference type="EMBL" id="WIXE01022559">
    <property type="protein sequence ID" value="KAK5967376.1"/>
    <property type="molecule type" value="Genomic_DNA"/>
</dbReference>
<evidence type="ECO:0000259" key="8">
    <source>
        <dbReference type="SMART" id="SM00657"/>
    </source>
</evidence>
<dbReference type="SUPFAM" id="SSF51735">
    <property type="entry name" value="NAD(P)-binding Rossmann-fold domains"/>
    <property type="match status" value="1"/>
</dbReference>
<dbReference type="InterPro" id="IPR011032">
    <property type="entry name" value="GroES-like_sf"/>
</dbReference>
<dbReference type="SMART" id="SM00657">
    <property type="entry name" value="RPOL4c"/>
    <property type="match status" value="1"/>
</dbReference>
<evidence type="ECO:0000256" key="3">
    <source>
        <dbReference type="ARBA" id="ARBA00023002"/>
    </source>
</evidence>
<dbReference type="FunFam" id="3.40.50.720:FF:000121">
    <property type="entry name" value="Prostaglandin reductase 2"/>
    <property type="match status" value="1"/>
</dbReference>
<keyword evidence="3" id="KW-0560">Oxidoreductase</keyword>
<accession>A0AAN8EV68</accession>
<evidence type="ECO:0000256" key="2">
    <source>
        <dbReference type="ARBA" id="ARBA00011981"/>
    </source>
</evidence>
<dbReference type="PANTHER" id="PTHR43205">
    <property type="entry name" value="PROSTAGLANDIN REDUCTASE"/>
    <property type="match status" value="1"/>
</dbReference>
<dbReference type="InterPro" id="IPR036291">
    <property type="entry name" value="NAD(P)-bd_dom_sf"/>
</dbReference>
<evidence type="ECO:0000256" key="7">
    <source>
        <dbReference type="ARBA" id="ARBA00049070"/>
    </source>
</evidence>
<dbReference type="GO" id="GO:0000166">
    <property type="term" value="F:nucleotide binding"/>
    <property type="evidence" value="ECO:0007669"/>
    <property type="project" value="InterPro"/>
</dbReference>
<protein>
    <recommendedName>
        <fullName evidence="4">15-oxoprostaglandin 13-reductase</fullName>
        <ecNumber evidence="2">1.3.1.48</ecNumber>
    </recommendedName>
    <alternativeName>
        <fullName evidence="4">15-oxoprostaglandin 13-reductase</fullName>
    </alternativeName>
</protein>
<dbReference type="Proteomes" id="UP001331761">
    <property type="component" value="Unassembled WGS sequence"/>
</dbReference>
<dbReference type="SUPFAM" id="SSF47819">
    <property type="entry name" value="HRDC-like"/>
    <property type="match status" value="1"/>
</dbReference>
<comment type="catalytic activity">
    <reaction evidence="7">
        <text>13,14-dihydro-15-oxo-prostaglandin E1 + NADP(+) = 15-oxoprostaglandin E1 + NADPH + H(+)</text>
        <dbReference type="Rhea" id="RHEA:50584"/>
        <dbReference type="ChEBI" id="CHEBI:15378"/>
        <dbReference type="ChEBI" id="CHEBI:57401"/>
        <dbReference type="ChEBI" id="CHEBI:57783"/>
        <dbReference type="ChEBI" id="CHEBI:58349"/>
        <dbReference type="ChEBI" id="CHEBI:133408"/>
    </reaction>
    <physiologicalReaction direction="right-to-left" evidence="7">
        <dbReference type="Rhea" id="RHEA:50586"/>
    </physiologicalReaction>
</comment>
<comment type="caution">
    <text evidence="9">The sequence shown here is derived from an EMBL/GenBank/DDBJ whole genome shotgun (WGS) entry which is preliminary data.</text>
</comment>
<comment type="catalytic activity">
    <reaction evidence="5">
        <text>13,14-dihydro-15-oxo-prostaglandin F1alpha + NADP(+) = 15-oxoprostaglandin F1alpha + NADPH + H(+)</text>
        <dbReference type="Rhea" id="RHEA:50592"/>
        <dbReference type="ChEBI" id="CHEBI:15378"/>
        <dbReference type="ChEBI" id="CHEBI:57783"/>
        <dbReference type="ChEBI" id="CHEBI:58349"/>
        <dbReference type="ChEBI" id="CHEBI:79072"/>
        <dbReference type="ChEBI" id="CHEBI:133411"/>
    </reaction>
    <physiologicalReaction direction="right-to-left" evidence="5">
        <dbReference type="Rhea" id="RHEA:50594"/>
    </physiologicalReaction>
</comment>
<dbReference type="EC" id="1.3.1.48" evidence="2"/>
<evidence type="ECO:0000256" key="4">
    <source>
        <dbReference type="ARBA" id="ARBA00033119"/>
    </source>
</evidence>
<dbReference type="SUPFAM" id="SSF50129">
    <property type="entry name" value="GroES-like"/>
    <property type="match status" value="1"/>
</dbReference>
<dbReference type="Pfam" id="PF00107">
    <property type="entry name" value="ADH_zinc_N"/>
    <property type="match status" value="1"/>
</dbReference>